<feature type="domain" description="TonB-dependent receptor-like beta-barrel" evidence="12">
    <location>
        <begin position="227"/>
        <end position="634"/>
    </location>
</feature>
<keyword evidence="4 10" id="KW-0812">Transmembrane</keyword>
<dbReference type="GO" id="GO:0044718">
    <property type="term" value="P:siderophore transmembrane transport"/>
    <property type="evidence" value="ECO:0007669"/>
    <property type="project" value="TreeGrafter"/>
</dbReference>
<evidence type="ECO:0000256" key="4">
    <source>
        <dbReference type="ARBA" id="ARBA00022692"/>
    </source>
</evidence>
<evidence type="ECO:0000259" key="12">
    <source>
        <dbReference type="Pfam" id="PF00593"/>
    </source>
</evidence>
<accession>A0A1Q6R5I1</accession>
<reference evidence="14 15" key="1">
    <citation type="journal article" date="2016" name="Nat. Biotechnol.">
        <title>Measurement of bacterial replication rates in microbial communities.</title>
        <authorList>
            <person name="Brown C.T."/>
            <person name="Olm M.R."/>
            <person name="Thomas B.C."/>
            <person name="Banfield J.F."/>
        </authorList>
    </citation>
    <scope>NUCLEOTIDE SEQUENCE [LARGE SCALE GENOMIC DNA]</scope>
    <source>
        <strain evidence="14">46_33</strain>
    </source>
</reference>
<organism evidence="14 15">
    <name type="scientific">Phascolarctobacterium succinatutens</name>
    <dbReference type="NCBI Taxonomy" id="626940"/>
    <lineage>
        <taxon>Bacteria</taxon>
        <taxon>Bacillati</taxon>
        <taxon>Bacillota</taxon>
        <taxon>Negativicutes</taxon>
        <taxon>Acidaminococcales</taxon>
        <taxon>Acidaminococcaceae</taxon>
        <taxon>Phascolarctobacterium</taxon>
    </lineage>
</organism>
<evidence type="ECO:0000256" key="1">
    <source>
        <dbReference type="ARBA" id="ARBA00004571"/>
    </source>
</evidence>
<name>A0A1Q6R5I1_9FIRM</name>
<dbReference type="InterPro" id="IPR012910">
    <property type="entry name" value="Plug_dom"/>
</dbReference>
<dbReference type="Gene3D" id="2.170.130.10">
    <property type="entry name" value="TonB-dependent receptor, plug domain"/>
    <property type="match status" value="1"/>
</dbReference>
<comment type="similarity">
    <text evidence="10 11">Belongs to the TonB-dependent receptor family.</text>
</comment>
<dbReference type="InterPro" id="IPR037066">
    <property type="entry name" value="Plug_dom_sf"/>
</dbReference>
<evidence type="ECO:0000256" key="9">
    <source>
        <dbReference type="ARBA" id="ARBA00023237"/>
    </source>
</evidence>
<evidence type="ECO:0000256" key="8">
    <source>
        <dbReference type="ARBA" id="ARBA00023170"/>
    </source>
</evidence>
<evidence type="ECO:0000256" key="5">
    <source>
        <dbReference type="ARBA" id="ARBA00022729"/>
    </source>
</evidence>
<dbReference type="InterPro" id="IPR039426">
    <property type="entry name" value="TonB-dep_rcpt-like"/>
</dbReference>
<protein>
    <recommendedName>
        <fullName evidence="16">TonB-dependent receptor</fullName>
    </recommendedName>
</protein>
<evidence type="ECO:0000256" key="6">
    <source>
        <dbReference type="ARBA" id="ARBA00023077"/>
    </source>
</evidence>
<keyword evidence="5" id="KW-0732">Signal</keyword>
<dbReference type="Pfam" id="PF00593">
    <property type="entry name" value="TonB_dep_Rec_b-barrel"/>
    <property type="match status" value="1"/>
</dbReference>
<dbReference type="GO" id="GO:0015344">
    <property type="term" value="F:siderophore uptake transmembrane transporter activity"/>
    <property type="evidence" value="ECO:0007669"/>
    <property type="project" value="TreeGrafter"/>
</dbReference>
<dbReference type="RefSeq" id="WP_303679845.1">
    <property type="nucleotide sequence ID" value="NZ_MNTG01000029.1"/>
</dbReference>
<dbReference type="Pfam" id="PF07715">
    <property type="entry name" value="Plug"/>
    <property type="match status" value="1"/>
</dbReference>
<comment type="caution">
    <text evidence="14">The sequence shown here is derived from an EMBL/GenBank/DDBJ whole genome shotgun (WGS) entry which is preliminary data.</text>
</comment>
<dbReference type="GO" id="GO:0009279">
    <property type="term" value="C:cell outer membrane"/>
    <property type="evidence" value="ECO:0007669"/>
    <property type="project" value="UniProtKB-SubCell"/>
</dbReference>
<dbReference type="SUPFAM" id="SSF56935">
    <property type="entry name" value="Porins"/>
    <property type="match status" value="1"/>
</dbReference>
<feature type="domain" description="TonB-dependent receptor plug" evidence="13">
    <location>
        <begin position="51"/>
        <end position="158"/>
    </location>
</feature>
<keyword evidence="8" id="KW-0675">Receptor</keyword>
<evidence type="ECO:0000313" key="15">
    <source>
        <dbReference type="Proteomes" id="UP000186777"/>
    </source>
</evidence>
<evidence type="ECO:0008006" key="16">
    <source>
        <dbReference type="Google" id="ProtNLM"/>
    </source>
</evidence>
<dbReference type="STRING" id="626940.BHW43_05735"/>
<evidence type="ECO:0000256" key="2">
    <source>
        <dbReference type="ARBA" id="ARBA00022448"/>
    </source>
</evidence>
<dbReference type="Proteomes" id="UP000186777">
    <property type="component" value="Unassembled WGS sequence"/>
</dbReference>
<dbReference type="InterPro" id="IPR000531">
    <property type="entry name" value="Beta-barrel_TonB"/>
</dbReference>
<evidence type="ECO:0000256" key="7">
    <source>
        <dbReference type="ARBA" id="ARBA00023136"/>
    </source>
</evidence>
<evidence type="ECO:0000256" key="11">
    <source>
        <dbReference type="RuleBase" id="RU003357"/>
    </source>
</evidence>
<comment type="subcellular location">
    <subcellularLocation>
        <location evidence="1 10">Cell outer membrane</location>
        <topology evidence="1 10">Multi-pass membrane protein</topology>
    </subcellularLocation>
</comment>
<keyword evidence="9 10" id="KW-0998">Cell outer membrane</keyword>
<evidence type="ECO:0000259" key="13">
    <source>
        <dbReference type="Pfam" id="PF07715"/>
    </source>
</evidence>
<gene>
    <name evidence="14" type="ORF">BHW43_05735</name>
</gene>
<keyword evidence="3 10" id="KW-1134">Transmembrane beta strand</keyword>
<proteinExistence type="inferred from homology"/>
<keyword evidence="6 11" id="KW-0798">TonB box</keyword>
<keyword evidence="7 10" id="KW-0472">Membrane</keyword>
<dbReference type="CDD" id="cd01347">
    <property type="entry name" value="ligand_gated_channel"/>
    <property type="match status" value="1"/>
</dbReference>
<sequence>MKSNFSKGMLMTALITGSVMWGGTNVFAEELQEYTLDQMVVTAQRTETRDLETPAAVSVINAKEIEKNGATTTMEALRRVAGVTDYSYGPGGDDLGSSYSRVYLRGFDKGALVMVNGAPININNYASVSAIPVSAIERIEVVKGANSVLYGAEALGGVINIITKKGNGETKTTLSATGGNYLNKYSVTTQGEGFIASFGKDYVDKFEHAQMDRPDALNKTKTGVIQTPNGTYRVNEKYQRTNVFTSLALSPNLQFTWNYSKMNPMYGQRDYKTGEIVLTRYAYHDTKHAASLIYSDNENQTKTTLAYNSKKVEAMNVATNGSAKRGGDTSNYTASNIYVDSQKKWDFGEDSLIFGLTLKHEKYDQTFADKADNDRNSYGAYISYHKKFDDKFSSTIGLRGETYRATDFEDNNNNVLLPQLQTLYKINDTLSWYTNIGKAFEMPAINSHTSSGGTSADIIKKNGIKPEEGWTYETGLKHITDTSSTKLAIFNMDYKNKFKWKYFDWLPDPKNKIQVNMGKFENTGVELEYLKKLSDKWDYNISATYQNPKSYDDDTHKWAQESARMQLNAGVDYTLNKFSANLNCLVLADREPSSYKYGGNSGYDHDLKNRFLVNAAFTYRPTENQSAVLNLRNILDRTEPVSTYEYYDLPFNWTLTYNFSF</sequence>
<evidence type="ECO:0000313" key="14">
    <source>
        <dbReference type="EMBL" id="OLA37560.1"/>
    </source>
</evidence>
<dbReference type="PANTHER" id="PTHR30069:SF29">
    <property type="entry name" value="HEMOGLOBIN AND HEMOGLOBIN-HAPTOGLOBIN-BINDING PROTEIN 1-RELATED"/>
    <property type="match status" value="1"/>
</dbReference>
<evidence type="ECO:0000256" key="3">
    <source>
        <dbReference type="ARBA" id="ARBA00022452"/>
    </source>
</evidence>
<dbReference type="PANTHER" id="PTHR30069">
    <property type="entry name" value="TONB-DEPENDENT OUTER MEMBRANE RECEPTOR"/>
    <property type="match status" value="1"/>
</dbReference>
<dbReference type="EMBL" id="MNTG01000029">
    <property type="protein sequence ID" value="OLA37560.1"/>
    <property type="molecule type" value="Genomic_DNA"/>
</dbReference>
<keyword evidence="2 10" id="KW-0813">Transport</keyword>
<dbReference type="Gene3D" id="2.40.170.20">
    <property type="entry name" value="TonB-dependent receptor, beta-barrel domain"/>
    <property type="match status" value="1"/>
</dbReference>
<dbReference type="PROSITE" id="PS52016">
    <property type="entry name" value="TONB_DEPENDENT_REC_3"/>
    <property type="match status" value="1"/>
</dbReference>
<dbReference type="InterPro" id="IPR036942">
    <property type="entry name" value="Beta-barrel_TonB_sf"/>
</dbReference>
<evidence type="ECO:0000256" key="10">
    <source>
        <dbReference type="PROSITE-ProRule" id="PRU01360"/>
    </source>
</evidence>
<dbReference type="AlphaFoldDB" id="A0A1Q6R5I1"/>